<dbReference type="FunFam" id="3.10.50.10:FF:000007">
    <property type="entry name" value="chitinase-like protein Idgf4"/>
    <property type="match status" value="1"/>
</dbReference>
<keyword evidence="6" id="KW-1015">Disulfide bond</keyword>
<dbReference type="eggNOG" id="KOG2806">
    <property type="taxonomic scope" value="Eukaryota"/>
</dbReference>
<dbReference type="PANTHER" id="PTHR11177">
    <property type="entry name" value="CHITINASE"/>
    <property type="match status" value="1"/>
</dbReference>
<dbReference type="GO" id="GO:0042060">
    <property type="term" value="P:wound healing"/>
    <property type="evidence" value="ECO:0007669"/>
    <property type="project" value="EnsemblMetazoa"/>
</dbReference>
<evidence type="ECO:0000256" key="4">
    <source>
        <dbReference type="ARBA" id="ARBA00022525"/>
    </source>
</evidence>
<proteinExistence type="inferred from homology"/>
<dbReference type="SUPFAM" id="SSF54556">
    <property type="entry name" value="Chitinase insertion domain"/>
    <property type="match status" value="1"/>
</dbReference>
<feature type="domain" description="GH18" evidence="9">
    <location>
        <begin position="28"/>
        <end position="443"/>
    </location>
</feature>
<dbReference type="InParanoid" id="B3MBB7"/>
<dbReference type="InterPro" id="IPR015520">
    <property type="entry name" value="IDGF"/>
</dbReference>
<sequence>MSLLKNPIGAFLTLSFLALITNISAEVGKLVCFYDSKSFVREGPGQVSLAELEPALQFCNFLIYGYAGIDSESFKIKSLDPSVTYDRQHYRQITALRQKFPHVRFLLSVGGDRDLDGEGVADTVKYLSLLEQPDHRRSFKASVLDEVNKYGFDGIDLAWQFPKTRPKKQQGFLKRTWSSFRGLFGSKAIDEKAEEHKEQFATLVHELAVDLVRGGKLISLTMLPHVPAEVFIKLPNVLADVDFVNLGTYDFQTPERDPKVGDLPAPLQAMYDREPSHNVQYQVEYWLNQTSPSYAQKLNIGVTSYGRAWTMTRNSGITGYPPIPETDGAAPAGRQTGIPGILSWPETCDLLQQQPQAKDIPRLRKVGDPTKRFGIYAYRAADDKGENGLWIGYEDPTTAAIKAGYVQSQGLGGVAFHDLSMDDFRGQCAGEKYPILRSIKFRL</sequence>
<dbReference type="InterPro" id="IPR001223">
    <property type="entry name" value="Glyco_hydro18_cat"/>
</dbReference>
<organism evidence="10 11">
    <name type="scientific">Drosophila ananassae</name>
    <name type="common">Fruit fly</name>
    <dbReference type="NCBI Taxonomy" id="7217"/>
    <lineage>
        <taxon>Eukaryota</taxon>
        <taxon>Metazoa</taxon>
        <taxon>Ecdysozoa</taxon>
        <taxon>Arthropoda</taxon>
        <taxon>Hexapoda</taxon>
        <taxon>Insecta</taxon>
        <taxon>Pterygota</taxon>
        <taxon>Neoptera</taxon>
        <taxon>Endopterygota</taxon>
        <taxon>Diptera</taxon>
        <taxon>Brachycera</taxon>
        <taxon>Muscomorpha</taxon>
        <taxon>Ephydroidea</taxon>
        <taxon>Drosophilidae</taxon>
        <taxon>Drosophila</taxon>
        <taxon>Sophophora</taxon>
    </lineage>
</organism>
<accession>B3MBB7</accession>
<dbReference type="GO" id="GO:0004568">
    <property type="term" value="F:chitinase activity"/>
    <property type="evidence" value="ECO:0007669"/>
    <property type="project" value="TreeGrafter"/>
</dbReference>
<dbReference type="SMART" id="SM00636">
    <property type="entry name" value="Glyco_18"/>
    <property type="match status" value="1"/>
</dbReference>
<dbReference type="KEGG" id="dan:6495014"/>
<dbReference type="PROSITE" id="PS51910">
    <property type="entry name" value="GH18_2"/>
    <property type="match status" value="1"/>
</dbReference>
<dbReference type="InterPro" id="IPR017853">
    <property type="entry name" value="GH"/>
</dbReference>
<dbReference type="EMBL" id="CH902619">
    <property type="protein sequence ID" value="EDV36042.1"/>
    <property type="molecule type" value="Genomic_DNA"/>
</dbReference>
<dbReference type="CDD" id="cd02873">
    <property type="entry name" value="GH18_IDGF"/>
    <property type="match status" value="1"/>
</dbReference>
<dbReference type="Proteomes" id="UP000007801">
    <property type="component" value="Unassembled WGS sequence"/>
</dbReference>
<evidence type="ECO:0000256" key="5">
    <source>
        <dbReference type="ARBA" id="ARBA00022729"/>
    </source>
</evidence>
<keyword evidence="10" id="KW-0326">Glycosidase</keyword>
<feature type="chain" id="PRO_5002792325" description="GH18 domain-containing protein" evidence="8">
    <location>
        <begin position="26"/>
        <end position="443"/>
    </location>
</feature>
<dbReference type="InterPro" id="IPR011583">
    <property type="entry name" value="Chitinase_II/V-like_cat"/>
</dbReference>
<dbReference type="InterPro" id="IPR029070">
    <property type="entry name" value="Chitinase_insertion_sf"/>
</dbReference>
<keyword evidence="10" id="KW-0378">Hydrolase</keyword>
<feature type="signal peptide" evidence="8">
    <location>
        <begin position="1"/>
        <end position="25"/>
    </location>
</feature>
<dbReference type="GeneID" id="6495014"/>
<keyword evidence="5 8" id="KW-0732">Signal</keyword>
<evidence type="ECO:0000256" key="3">
    <source>
        <dbReference type="ARBA" id="ARBA00022473"/>
    </source>
</evidence>
<dbReference type="FunCoup" id="B3MBB7">
    <property type="interactions" value="3"/>
</dbReference>
<keyword evidence="11" id="KW-1185">Reference proteome</keyword>
<evidence type="ECO:0000313" key="10">
    <source>
        <dbReference type="EMBL" id="EDV36042.1"/>
    </source>
</evidence>
<dbReference type="Pfam" id="PF00704">
    <property type="entry name" value="Glyco_hydro_18"/>
    <property type="match status" value="1"/>
</dbReference>
<dbReference type="GO" id="GO:0008084">
    <property type="term" value="F:imaginal disc growth factor receptor binding"/>
    <property type="evidence" value="ECO:0007669"/>
    <property type="project" value="EnsemblMetazoa"/>
</dbReference>
<keyword evidence="7" id="KW-0325">Glycoprotein</keyword>
<evidence type="ECO:0000256" key="7">
    <source>
        <dbReference type="ARBA" id="ARBA00023180"/>
    </source>
</evidence>
<reference evidence="10 11" key="1">
    <citation type="journal article" date="2007" name="Nature">
        <title>Evolution of genes and genomes on the Drosophila phylogeny.</title>
        <authorList>
            <consortium name="Drosophila 12 Genomes Consortium"/>
            <person name="Clark A.G."/>
            <person name="Eisen M.B."/>
            <person name="Smith D.R."/>
            <person name="Bergman C.M."/>
            <person name="Oliver B."/>
            <person name="Markow T.A."/>
            <person name="Kaufman T.C."/>
            <person name="Kellis M."/>
            <person name="Gelbart W."/>
            <person name="Iyer V.N."/>
            <person name="Pollard D.A."/>
            <person name="Sackton T.B."/>
            <person name="Larracuente A.M."/>
            <person name="Singh N.D."/>
            <person name="Abad J.P."/>
            <person name="Abt D.N."/>
            <person name="Adryan B."/>
            <person name="Aguade M."/>
            <person name="Akashi H."/>
            <person name="Anderson W.W."/>
            <person name="Aquadro C.F."/>
            <person name="Ardell D.H."/>
            <person name="Arguello R."/>
            <person name="Artieri C.G."/>
            <person name="Barbash D.A."/>
            <person name="Barker D."/>
            <person name="Barsanti P."/>
            <person name="Batterham P."/>
            <person name="Batzoglou S."/>
            <person name="Begun D."/>
            <person name="Bhutkar A."/>
            <person name="Blanco E."/>
            <person name="Bosak S.A."/>
            <person name="Bradley R.K."/>
            <person name="Brand A.D."/>
            <person name="Brent M.R."/>
            <person name="Brooks A.N."/>
            <person name="Brown R.H."/>
            <person name="Butlin R.K."/>
            <person name="Caggese C."/>
            <person name="Calvi B.R."/>
            <person name="Bernardo de Carvalho A."/>
            <person name="Caspi A."/>
            <person name="Castrezana S."/>
            <person name="Celniker S.E."/>
            <person name="Chang J.L."/>
            <person name="Chapple C."/>
            <person name="Chatterji S."/>
            <person name="Chinwalla A."/>
            <person name="Civetta A."/>
            <person name="Clifton S.W."/>
            <person name="Comeron J.M."/>
            <person name="Costello J.C."/>
            <person name="Coyne J.A."/>
            <person name="Daub J."/>
            <person name="David R.G."/>
            <person name="Delcher A.L."/>
            <person name="Delehaunty K."/>
            <person name="Do C.B."/>
            <person name="Ebling H."/>
            <person name="Edwards K."/>
            <person name="Eickbush T."/>
            <person name="Evans J.D."/>
            <person name="Filipski A."/>
            <person name="Findeiss S."/>
            <person name="Freyhult E."/>
            <person name="Fulton L."/>
            <person name="Fulton R."/>
            <person name="Garcia A.C."/>
            <person name="Gardiner A."/>
            <person name="Garfield D.A."/>
            <person name="Garvin B.E."/>
            <person name="Gibson G."/>
            <person name="Gilbert D."/>
            <person name="Gnerre S."/>
            <person name="Godfrey J."/>
            <person name="Good R."/>
            <person name="Gotea V."/>
            <person name="Gravely B."/>
            <person name="Greenberg A.J."/>
            <person name="Griffiths-Jones S."/>
            <person name="Gross S."/>
            <person name="Guigo R."/>
            <person name="Gustafson E.A."/>
            <person name="Haerty W."/>
            <person name="Hahn M.W."/>
            <person name="Halligan D.L."/>
            <person name="Halpern A.L."/>
            <person name="Halter G.M."/>
            <person name="Han M.V."/>
            <person name="Heger A."/>
            <person name="Hillier L."/>
            <person name="Hinrichs A.S."/>
            <person name="Holmes I."/>
            <person name="Hoskins R.A."/>
            <person name="Hubisz M.J."/>
            <person name="Hultmark D."/>
            <person name="Huntley M.A."/>
            <person name="Jaffe D.B."/>
            <person name="Jagadeeshan S."/>
            <person name="Jeck W.R."/>
            <person name="Johnson J."/>
            <person name="Jones C.D."/>
            <person name="Jordan W.C."/>
            <person name="Karpen G.H."/>
            <person name="Kataoka E."/>
            <person name="Keightley P.D."/>
            <person name="Kheradpour P."/>
            <person name="Kirkness E.F."/>
            <person name="Koerich L.B."/>
            <person name="Kristiansen K."/>
            <person name="Kudrna D."/>
            <person name="Kulathinal R.J."/>
            <person name="Kumar S."/>
            <person name="Kwok R."/>
            <person name="Lander E."/>
            <person name="Langley C.H."/>
            <person name="Lapoint R."/>
            <person name="Lazzaro B.P."/>
            <person name="Lee S.J."/>
            <person name="Levesque L."/>
            <person name="Li R."/>
            <person name="Lin C.F."/>
            <person name="Lin M.F."/>
            <person name="Lindblad-Toh K."/>
            <person name="Llopart A."/>
            <person name="Long M."/>
            <person name="Low L."/>
            <person name="Lozovsky E."/>
            <person name="Lu J."/>
            <person name="Luo M."/>
            <person name="Machado C.A."/>
            <person name="Makalowski W."/>
            <person name="Marzo M."/>
            <person name="Matsuda M."/>
            <person name="Matzkin L."/>
            <person name="McAllister B."/>
            <person name="McBride C.S."/>
            <person name="McKernan B."/>
            <person name="McKernan K."/>
            <person name="Mendez-Lago M."/>
            <person name="Minx P."/>
            <person name="Mollenhauer M.U."/>
            <person name="Montooth K."/>
            <person name="Mount S.M."/>
            <person name="Mu X."/>
            <person name="Myers E."/>
            <person name="Negre B."/>
            <person name="Newfeld S."/>
            <person name="Nielsen R."/>
            <person name="Noor M.A."/>
            <person name="O'Grady P."/>
            <person name="Pachter L."/>
            <person name="Papaceit M."/>
            <person name="Parisi M.J."/>
            <person name="Parisi M."/>
            <person name="Parts L."/>
            <person name="Pedersen J.S."/>
            <person name="Pesole G."/>
            <person name="Phillippy A.M."/>
            <person name="Ponting C.P."/>
            <person name="Pop M."/>
            <person name="Porcelli D."/>
            <person name="Powell J.R."/>
            <person name="Prohaska S."/>
            <person name="Pruitt K."/>
            <person name="Puig M."/>
            <person name="Quesneville H."/>
            <person name="Ram K.R."/>
            <person name="Rand D."/>
            <person name="Rasmussen M.D."/>
            <person name="Reed L.K."/>
            <person name="Reenan R."/>
            <person name="Reily A."/>
            <person name="Remington K.A."/>
            <person name="Rieger T.T."/>
            <person name="Ritchie M.G."/>
            <person name="Robin C."/>
            <person name="Rogers Y.H."/>
            <person name="Rohde C."/>
            <person name="Rozas J."/>
            <person name="Rubenfield M.J."/>
            <person name="Ruiz A."/>
            <person name="Russo S."/>
            <person name="Salzberg S.L."/>
            <person name="Sanchez-Gracia A."/>
            <person name="Saranga D.J."/>
            <person name="Sato H."/>
            <person name="Schaeffer S.W."/>
            <person name="Schatz M.C."/>
            <person name="Schlenke T."/>
            <person name="Schwartz R."/>
            <person name="Segarra C."/>
            <person name="Singh R.S."/>
            <person name="Sirot L."/>
            <person name="Sirota M."/>
            <person name="Sisneros N.B."/>
            <person name="Smith C.D."/>
            <person name="Smith T.F."/>
            <person name="Spieth J."/>
            <person name="Stage D.E."/>
            <person name="Stark A."/>
            <person name="Stephan W."/>
            <person name="Strausberg R.L."/>
            <person name="Strempel S."/>
            <person name="Sturgill D."/>
            <person name="Sutton G."/>
            <person name="Sutton G.G."/>
            <person name="Tao W."/>
            <person name="Teichmann S."/>
            <person name="Tobari Y.N."/>
            <person name="Tomimura Y."/>
            <person name="Tsolas J.M."/>
            <person name="Valente V.L."/>
            <person name="Venter E."/>
            <person name="Venter J.C."/>
            <person name="Vicario S."/>
            <person name="Vieira F.G."/>
            <person name="Vilella A.J."/>
            <person name="Villasante A."/>
            <person name="Walenz B."/>
            <person name="Wang J."/>
            <person name="Wasserman M."/>
            <person name="Watts T."/>
            <person name="Wilson D."/>
            <person name="Wilson R.K."/>
            <person name="Wing R.A."/>
            <person name="Wolfner M.F."/>
            <person name="Wong A."/>
            <person name="Wong G.K."/>
            <person name="Wu C.I."/>
            <person name="Wu G."/>
            <person name="Yamamoto D."/>
            <person name="Yang H.P."/>
            <person name="Yang S.P."/>
            <person name="Yorke J.A."/>
            <person name="Yoshida K."/>
            <person name="Zdobnov E."/>
            <person name="Zhang P."/>
            <person name="Zhang Y."/>
            <person name="Zimin A.V."/>
            <person name="Baldwin J."/>
            <person name="Abdouelleil A."/>
            <person name="Abdulkadir J."/>
            <person name="Abebe A."/>
            <person name="Abera B."/>
            <person name="Abreu J."/>
            <person name="Acer S.C."/>
            <person name="Aftuck L."/>
            <person name="Alexander A."/>
            <person name="An P."/>
            <person name="Anderson E."/>
            <person name="Anderson S."/>
            <person name="Arachi H."/>
            <person name="Azer M."/>
            <person name="Bachantsang P."/>
            <person name="Barry A."/>
            <person name="Bayul T."/>
            <person name="Berlin A."/>
            <person name="Bessette D."/>
            <person name="Bloom T."/>
            <person name="Blye J."/>
            <person name="Boguslavskiy L."/>
            <person name="Bonnet C."/>
            <person name="Boukhgalter B."/>
            <person name="Bourzgui I."/>
            <person name="Brown A."/>
            <person name="Cahill P."/>
            <person name="Channer S."/>
            <person name="Cheshatsang Y."/>
            <person name="Chuda L."/>
            <person name="Citroen M."/>
            <person name="Collymore A."/>
            <person name="Cooke P."/>
            <person name="Costello M."/>
            <person name="D'Aco K."/>
            <person name="Daza R."/>
            <person name="De Haan G."/>
            <person name="DeGray S."/>
            <person name="DeMaso C."/>
            <person name="Dhargay N."/>
            <person name="Dooley K."/>
            <person name="Dooley E."/>
            <person name="Doricent M."/>
            <person name="Dorje P."/>
            <person name="Dorjee K."/>
            <person name="Dupes A."/>
            <person name="Elong R."/>
            <person name="Falk J."/>
            <person name="Farina A."/>
            <person name="Faro S."/>
            <person name="Ferguson D."/>
            <person name="Fisher S."/>
            <person name="Foley C.D."/>
            <person name="Franke A."/>
            <person name="Friedrich D."/>
            <person name="Gadbois L."/>
            <person name="Gearin G."/>
            <person name="Gearin C.R."/>
            <person name="Giannoukos G."/>
            <person name="Goode T."/>
            <person name="Graham J."/>
            <person name="Grandbois E."/>
            <person name="Grewal S."/>
            <person name="Gyaltsen K."/>
            <person name="Hafez N."/>
            <person name="Hagos B."/>
            <person name="Hall J."/>
            <person name="Henson C."/>
            <person name="Hollinger A."/>
            <person name="Honan T."/>
            <person name="Huard M.D."/>
            <person name="Hughes L."/>
            <person name="Hurhula B."/>
            <person name="Husby M.E."/>
            <person name="Kamat A."/>
            <person name="Kanga B."/>
            <person name="Kashin S."/>
            <person name="Khazanovich D."/>
            <person name="Kisner P."/>
            <person name="Lance K."/>
            <person name="Lara M."/>
            <person name="Lee W."/>
            <person name="Lennon N."/>
            <person name="Letendre F."/>
            <person name="LeVine R."/>
            <person name="Lipovsky A."/>
            <person name="Liu X."/>
            <person name="Liu J."/>
            <person name="Liu S."/>
            <person name="Lokyitsang T."/>
            <person name="Lokyitsang Y."/>
            <person name="Lubonja R."/>
            <person name="Lui A."/>
            <person name="MacDonald P."/>
            <person name="Magnisalis V."/>
            <person name="Maru K."/>
            <person name="Matthews C."/>
            <person name="McCusker W."/>
            <person name="McDonough S."/>
            <person name="Mehta T."/>
            <person name="Meldrim J."/>
            <person name="Meneus L."/>
            <person name="Mihai O."/>
            <person name="Mihalev A."/>
            <person name="Mihova T."/>
            <person name="Mittelman R."/>
            <person name="Mlenga V."/>
            <person name="Montmayeur A."/>
            <person name="Mulrain L."/>
            <person name="Navidi A."/>
            <person name="Naylor J."/>
            <person name="Negash T."/>
            <person name="Nguyen T."/>
            <person name="Nguyen N."/>
            <person name="Nicol R."/>
            <person name="Norbu C."/>
            <person name="Norbu N."/>
            <person name="Novod N."/>
            <person name="O'Neill B."/>
            <person name="Osman S."/>
            <person name="Markiewicz E."/>
            <person name="Oyono O.L."/>
            <person name="Patti C."/>
            <person name="Phunkhang P."/>
            <person name="Pierre F."/>
            <person name="Priest M."/>
            <person name="Raghuraman S."/>
            <person name="Rege F."/>
            <person name="Reyes R."/>
            <person name="Rise C."/>
            <person name="Rogov P."/>
            <person name="Ross K."/>
            <person name="Ryan E."/>
            <person name="Settipalli S."/>
            <person name="Shea T."/>
            <person name="Sherpa N."/>
            <person name="Shi L."/>
            <person name="Shih D."/>
            <person name="Sparrow T."/>
            <person name="Spaulding J."/>
            <person name="Stalker J."/>
            <person name="Stange-Thomann N."/>
            <person name="Stavropoulos S."/>
            <person name="Stone C."/>
            <person name="Strader C."/>
            <person name="Tesfaye S."/>
            <person name="Thomson T."/>
            <person name="Thoulutsang Y."/>
            <person name="Thoulutsang D."/>
            <person name="Topham K."/>
            <person name="Topping I."/>
            <person name="Tsamla T."/>
            <person name="Vassiliev H."/>
            <person name="Vo A."/>
            <person name="Wangchuk T."/>
            <person name="Wangdi T."/>
            <person name="Weiand M."/>
            <person name="Wilkinson J."/>
            <person name="Wilson A."/>
            <person name="Yadav S."/>
            <person name="Young G."/>
            <person name="Yu Q."/>
            <person name="Zembek L."/>
            <person name="Zhong D."/>
            <person name="Zimmer A."/>
            <person name="Zwirko Z."/>
            <person name="Jaffe D.B."/>
            <person name="Alvarez P."/>
            <person name="Brockman W."/>
            <person name="Butler J."/>
            <person name="Chin C."/>
            <person name="Gnerre S."/>
            <person name="Grabherr M."/>
            <person name="Kleber M."/>
            <person name="Mauceli E."/>
            <person name="MacCallum I."/>
        </authorList>
    </citation>
    <scope>NUCLEOTIDE SEQUENCE [LARGE SCALE GENOMIC DNA]</scope>
    <source>
        <strain evidence="11">Tucson 14024-0371.13</strain>
    </source>
</reference>
<dbReference type="PhylomeDB" id="B3MBB7"/>
<dbReference type="STRING" id="7217.B3MBB7"/>
<dbReference type="InterPro" id="IPR050314">
    <property type="entry name" value="Glycosyl_Hydrlase_18"/>
</dbReference>
<keyword evidence="3" id="KW-0217">Developmental protein</keyword>
<dbReference type="GO" id="GO:0007444">
    <property type="term" value="P:imaginal disc development"/>
    <property type="evidence" value="ECO:0007669"/>
    <property type="project" value="EnsemblMetazoa"/>
</dbReference>
<dbReference type="OrthoDB" id="76388at2759"/>
<comment type="subcellular location">
    <subcellularLocation>
        <location evidence="1">Secreted</location>
    </subcellularLocation>
</comment>
<dbReference type="Gene3D" id="3.20.20.80">
    <property type="entry name" value="Glycosidases"/>
    <property type="match status" value="1"/>
</dbReference>
<evidence type="ECO:0000256" key="8">
    <source>
        <dbReference type="SAM" id="SignalP"/>
    </source>
</evidence>
<dbReference type="HOGENOM" id="CLU_002833_3_2_1"/>
<evidence type="ECO:0000313" key="11">
    <source>
        <dbReference type="Proteomes" id="UP000007801"/>
    </source>
</evidence>
<comment type="similarity">
    <text evidence="2">Belongs to the glycosyl hydrolase 18 family. IDGF subfamily.</text>
</comment>
<dbReference type="GO" id="GO:0005975">
    <property type="term" value="P:carbohydrate metabolic process"/>
    <property type="evidence" value="ECO:0007669"/>
    <property type="project" value="InterPro"/>
</dbReference>
<evidence type="ECO:0000256" key="1">
    <source>
        <dbReference type="ARBA" id="ARBA00004613"/>
    </source>
</evidence>
<name>B3MBB7_DROAN</name>
<gene>
    <name evidence="10" type="primary">Dana\GF12158</name>
    <name evidence="10" type="synonym">dana_GLEANR_12169</name>
    <name evidence="10" type="ORF">GF12158</name>
</gene>
<evidence type="ECO:0000259" key="9">
    <source>
        <dbReference type="PROSITE" id="PS51910"/>
    </source>
</evidence>
<dbReference type="SUPFAM" id="SSF51445">
    <property type="entry name" value="(Trans)glycosidases"/>
    <property type="match status" value="1"/>
</dbReference>
<dbReference type="GO" id="GO:0005576">
    <property type="term" value="C:extracellular region"/>
    <property type="evidence" value="ECO:0007669"/>
    <property type="project" value="UniProtKB-SubCell"/>
</dbReference>
<dbReference type="GO" id="GO:0040003">
    <property type="term" value="P:chitin-based cuticle development"/>
    <property type="evidence" value="ECO:0007669"/>
    <property type="project" value="EnsemblMetazoa"/>
</dbReference>
<evidence type="ECO:0000256" key="2">
    <source>
        <dbReference type="ARBA" id="ARBA00006606"/>
    </source>
</evidence>
<dbReference type="OMA" id="QCAGEKF"/>
<dbReference type="SMR" id="B3MBB7"/>
<dbReference type="GO" id="GO:0008061">
    <property type="term" value="F:chitin binding"/>
    <property type="evidence" value="ECO:0007669"/>
    <property type="project" value="InterPro"/>
</dbReference>
<dbReference type="CTD" id="37104"/>
<dbReference type="PANTHER" id="PTHR11177:SF235">
    <property type="entry name" value="CHITINASE-LIKE PROTEIN IDGF1-RELATED"/>
    <property type="match status" value="1"/>
</dbReference>
<dbReference type="Gene3D" id="3.10.50.10">
    <property type="match status" value="1"/>
</dbReference>
<dbReference type="AlphaFoldDB" id="B3MBB7"/>
<dbReference type="GO" id="GO:0006032">
    <property type="term" value="P:chitin catabolic process"/>
    <property type="evidence" value="ECO:0007669"/>
    <property type="project" value="TreeGrafter"/>
</dbReference>
<dbReference type="FunFam" id="3.20.20.80:FF:000071">
    <property type="entry name" value="Imaginal disc growth factor"/>
    <property type="match status" value="1"/>
</dbReference>
<protein>
    <recommendedName>
        <fullName evidence="9">GH18 domain-containing protein</fullName>
    </recommendedName>
</protein>
<evidence type="ECO:0000256" key="6">
    <source>
        <dbReference type="ARBA" id="ARBA00023157"/>
    </source>
</evidence>
<keyword evidence="4" id="KW-0964">Secreted</keyword>